<evidence type="ECO:0000313" key="4">
    <source>
        <dbReference type="Proteomes" id="UP001208692"/>
    </source>
</evidence>
<evidence type="ECO:0000313" key="2">
    <source>
        <dbReference type="EMBL" id="GJM53035.1"/>
    </source>
</evidence>
<protein>
    <recommendedName>
        <fullName evidence="5">Phage protein D</fullName>
    </recommendedName>
</protein>
<evidence type="ECO:0000313" key="3">
    <source>
        <dbReference type="Proteomes" id="UP001207736"/>
    </source>
</evidence>
<name>A0AAV5AYZ8_9FLAO</name>
<evidence type="ECO:0000313" key="1">
    <source>
        <dbReference type="EMBL" id="GJM51241.1"/>
    </source>
</evidence>
<dbReference type="EMBL" id="BQKA01000044">
    <property type="protein sequence ID" value="GJM51241.1"/>
    <property type="molecule type" value="Genomic_DNA"/>
</dbReference>
<dbReference type="AlphaFoldDB" id="A0AAV5AYZ8"/>
<proteinExistence type="predicted"/>
<reference evidence="1 4" key="1">
    <citation type="submission" date="2021-11" db="EMBL/GenBank/DDBJ databases">
        <title>Draft genome sequence of Capnocytophaga sp. strain KC07075 isolated from cat oral cavity.</title>
        <authorList>
            <person name="Suzuki M."/>
            <person name="Imaoka K."/>
            <person name="Kimura M."/>
            <person name="Morikawa S."/>
            <person name="Maeda K."/>
        </authorList>
    </citation>
    <scope>NUCLEOTIDE SEQUENCE</scope>
    <source>
        <strain evidence="1">KC07075</strain>
        <strain evidence="2 4">KC07079</strain>
    </source>
</reference>
<keyword evidence="4" id="KW-1185">Reference proteome</keyword>
<dbReference type="SUPFAM" id="SSF69279">
    <property type="entry name" value="Phage tail proteins"/>
    <property type="match status" value="1"/>
</dbReference>
<dbReference type="Proteomes" id="UP001208692">
    <property type="component" value="Unassembled WGS sequence"/>
</dbReference>
<comment type="caution">
    <text evidence="1">The sequence shown here is derived from an EMBL/GenBank/DDBJ whole genome shotgun (WGS) entry which is preliminary data.</text>
</comment>
<accession>A0AAV5AYZ8</accession>
<dbReference type="RefSeq" id="WP_264846326.1">
    <property type="nucleotide sequence ID" value="NZ_BPMA01000020.1"/>
</dbReference>
<sequence>MLKLCSEILIEESPHKAESQGRVWEFTSVADCKIVEDTDTLTDTCELQLPKNIQWQEAVIKNGKPPIHRGDKVTVKLGYDGELTTRFVGYVRSVDAKAPVTIKCEDSMFILKLKKAEPKSWKKASLKEVLQHLLKDTAIDFQLIDNDLELGSYRIVKETISEELQELKEKYMLSSYFRMVGEKNVLYVGLKYPFDNRKKHVFRHGKNIVSEDLEYRNKDDIRARVQAESIGAKHKKTTIEIGDKDGDLIKIRIDGLSESELKKYAEKTLENYKKDGFKGSFETFGTPEVSKCDMVEIHASDGNSGVYLVKKNEIEFGMKGYRQKIELGNAVN</sequence>
<evidence type="ECO:0008006" key="5">
    <source>
        <dbReference type="Google" id="ProtNLM"/>
    </source>
</evidence>
<dbReference type="Proteomes" id="UP001207736">
    <property type="component" value="Unassembled WGS sequence"/>
</dbReference>
<dbReference type="EMBL" id="BQKB01000024">
    <property type="protein sequence ID" value="GJM53035.1"/>
    <property type="molecule type" value="Genomic_DNA"/>
</dbReference>
<gene>
    <name evidence="1" type="ORF">RCZ15_22140</name>
    <name evidence="2" type="ORF">RCZ16_13520</name>
</gene>
<organism evidence="1 3">
    <name type="scientific">Capnocytophaga catalasegens</name>
    <dbReference type="NCBI Taxonomy" id="1004260"/>
    <lineage>
        <taxon>Bacteria</taxon>
        <taxon>Pseudomonadati</taxon>
        <taxon>Bacteroidota</taxon>
        <taxon>Flavobacteriia</taxon>
        <taxon>Flavobacteriales</taxon>
        <taxon>Flavobacteriaceae</taxon>
        <taxon>Capnocytophaga</taxon>
    </lineage>
</organism>